<dbReference type="Proteomes" id="UP001287356">
    <property type="component" value="Unassembled WGS sequence"/>
</dbReference>
<accession>A0AAE0KMT9</accession>
<evidence type="ECO:0000313" key="2">
    <source>
        <dbReference type="Proteomes" id="UP001287356"/>
    </source>
</evidence>
<reference evidence="1" key="2">
    <citation type="submission" date="2023-06" db="EMBL/GenBank/DDBJ databases">
        <authorList>
            <consortium name="Lawrence Berkeley National Laboratory"/>
            <person name="Haridas S."/>
            <person name="Hensen N."/>
            <person name="Bonometti L."/>
            <person name="Westerberg I."/>
            <person name="Brannstrom I.O."/>
            <person name="Guillou S."/>
            <person name="Cros-Aarteil S."/>
            <person name="Calhoun S."/>
            <person name="Kuo A."/>
            <person name="Mondo S."/>
            <person name="Pangilinan J."/>
            <person name="Riley R."/>
            <person name="Labutti K."/>
            <person name="Andreopoulos B."/>
            <person name="Lipzen A."/>
            <person name="Chen C."/>
            <person name="Yanf M."/>
            <person name="Daum C."/>
            <person name="Ng V."/>
            <person name="Clum A."/>
            <person name="Steindorff A."/>
            <person name="Ohm R."/>
            <person name="Martin F."/>
            <person name="Silar P."/>
            <person name="Natvig D."/>
            <person name="Lalanne C."/>
            <person name="Gautier V."/>
            <person name="Ament-Velasquez S.L."/>
            <person name="Kruys A."/>
            <person name="Hutchinson M.I."/>
            <person name="Powell A.J."/>
            <person name="Barry K."/>
            <person name="Miller A.N."/>
            <person name="Grigoriev I.V."/>
            <person name="Debuchy R."/>
            <person name="Gladieux P."/>
            <person name="Thoren M.H."/>
            <person name="Johannesson H."/>
        </authorList>
    </citation>
    <scope>NUCLEOTIDE SEQUENCE</scope>
    <source>
        <strain evidence="1">CBS 958.72</strain>
    </source>
</reference>
<proteinExistence type="predicted"/>
<dbReference type="AlphaFoldDB" id="A0AAE0KMT9"/>
<evidence type="ECO:0000313" key="1">
    <source>
        <dbReference type="EMBL" id="KAK3379087.1"/>
    </source>
</evidence>
<organism evidence="1 2">
    <name type="scientific">Lasiosphaeria ovina</name>
    <dbReference type="NCBI Taxonomy" id="92902"/>
    <lineage>
        <taxon>Eukaryota</taxon>
        <taxon>Fungi</taxon>
        <taxon>Dikarya</taxon>
        <taxon>Ascomycota</taxon>
        <taxon>Pezizomycotina</taxon>
        <taxon>Sordariomycetes</taxon>
        <taxon>Sordariomycetidae</taxon>
        <taxon>Sordariales</taxon>
        <taxon>Lasiosphaeriaceae</taxon>
        <taxon>Lasiosphaeria</taxon>
    </lineage>
</organism>
<gene>
    <name evidence="1" type="ORF">B0T24DRAFT_663339</name>
</gene>
<protein>
    <submittedName>
        <fullName evidence="1">Uncharacterized protein</fullName>
    </submittedName>
</protein>
<dbReference type="EMBL" id="JAULSN010000002">
    <property type="protein sequence ID" value="KAK3379087.1"/>
    <property type="molecule type" value="Genomic_DNA"/>
</dbReference>
<reference evidence="1" key="1">
    <citation type="journal article" date="2023" name="Mol. Phylogenet. Evol.">
        <title>Genome-scale phylogeny and comparative genomics of the fungal order Sordariales.</title>
        <authorList>
            <person name="Hensen N."/>
            <person name="Bonometti L."/>
            <person name="Westerberg I."/>
            <person name="Brannstrom I.O."/>
            <person name="Guillou S."/>
            <person name="Cros-Aarteil S."/>
            <person name="Calhoun S."/>
            <person name="Haridas S."/>
            <person name="Kuo A."/>
            <person name="Mondo S."/>
            <person name="Pangilinan J."/>
            <person name="Riley R."/>
            <person name="LaButti K."/>
            <person name="Andreopoulos B."/>
            <person name="Lipzen A."/>
            <person name="Chen C."/>
            <person name="Yan M."/>
            <person name="Daum C."/>
            <person name="Ng V."/>
            <person name="Clum A."/>
            <person name="Steindorff A."/>
            <person name="Ohm R.A."/>
            <person name="Martin F."/>
            <person name="Silar P."/>
            <person name="Natvig D.O."/>
            <person name="Lalanne C."/>
            <person name="Gautier V."/>
            <person name="Ament-Velasquez S.L."/>
            <person name="Kruys A."/>
            <person name="Hutchinson M.I."/>
            <person name="Powell A.J."/>
            <person name="Barry K."/>
            <person name="Miller A.N."/>
            <person name="Grigoriev I.V."/>
            <person name="Debuchy R."/>
            <person name="Gladieux P."/>
            <person name="Hiltunen Thoren M."/>
            <person name="Johannesson H."/>
        </authorList>
    </citation>
    <scope>NUCLEOTIDE SEQUENCE</scope>
    <source>
        <strain evidence="1">CBS 958.72</strain>
    </source>
</reference>
<name>A0AAE0KMT9_9PEZI</name>
<comment type="caution">
    <text evidence="1">The sequence shown here is derived from an EMBL/GenBank/DDBJ whole genome shotgun (WGS) entry which is preliminary data.</text>
</comment>
<sequence length="441" mass="48169">MNADVFDEYFGYIDFVDSTEALWHTTPATPLPSPATWDTESGFVAKLTAFTNGEIENNQNPQENKPLPLTVVVLKGNARFGEISAQKEHFVQLLVKLGLPRSIVHAIFSNNGQIAHQVEYATDVDGNEHPSALSIVLQTPHSAIKSFSLALRVSTQTNSAVGPLIVEDAGEEAGIISMLSARRDPLRLCPVYTLVVACEELDRRNERWRENLDLTLVQIEKHIGLSAWTHSALDGTPGQVGADAAYETVIRNLHVLNTSLIWLSCTTNFELAMLREAASVVDLFTKTGPALPLAKSATETLHAQIRYLESAAQARQYQRQGLQQRAETQIGIRDNLLNLSIASSSRKIALVSRLDSATVKTISILTLLFLPATLIAHQHLRLPGRRSRRVAALVGSSWLPLSGSPSSCSPWGSCTCGGGWRRSADSLQLADIEKLEPAKVE</sequence>
<keyword evidence="2" id="KW-1185">Reference proteome</keyword>